<evidence type="ECO:0000313" key="3">
    <source>
        <dbReference type="Proteomes" id="UP000472573"/>
    </source>
</evidence>
<keyword evidence="2" id="KW-0808">Transferase</keyword>
<dbReference type="InterPro" id="IPR050238">
    <property type="entry name" value="DNA_Rep/Repair_Clamp_Loader"/>
</dbReference>
<dbReference type="Pfam" id="PF13177">
    <property type="entry name" value="DNA_pol3_delta2"/>
    <property type="match status" value="1"/>
</dbReference>
<dbReference type="SUPFAM" id="SSF52540">
    <property type="entry name" value="P-loop containing nucleoside triphosphate hydrolases"/>
    <property type="match status" value="1"/>
</dbReference>
<protein>
    <submittedName>
        <fullName evidence="2">DNA polymerase III subunit delta</fullName>
        <ecNumber evidence="2">2.7.7.7</ecNumber>
    </submittedName>
</protein>
<dbReference type="FunFam" id="3.40.50.300:FF:001255">
    <property type="entry name" value="DNA polymerase III subunit delta"/>
    <property type="match status" value="1"/>
</dbReference>
<dbReference type="EC" id="2.7.7.7" evidence="2"/>
<dbReference type="InterPro" id="IPR004622">
    <property type="entry name" value="DNA_pol_HolB"/>
</dbReference>
<dbReference type="GO" id="GO:0003887">
    <property type="term" value="F:DNA-directed DNA polymerase activity"/>
    <property type="evidence" value="ECO:0007669"/>
    <property type="project" value="UniProtKB-EC"/>
</dbReference>
<dbReference type="PANTHER" id="PTHR11669:SF8">
    <property type="entry name" value="DNA POLYMERASE III SUBUNIT DELTA"/>
    <property type="match status" value="1"/>
</dbReference>
<dbReference type="NCBIfam" id="TIGR00678">
    <property type="entry name" value="holB"/>
    <property type="match status" value="1"/>
</dbReference>
<dbReference type="Gene3D" id="3.40.50.300">
    <property type="entry name" value="P-loop containing nucleotide triphosphate hydrolases"/>
    <property type="match status" value="1"/>
</dbReference>
<dbReference type="Proteomes" id="UP000472573">
    <property type="component" value="Unassembled WGS sequence"/>
</dbReference>
<dbReference type="Proteomes" id="UP000743107">
    <property type="component" value="Unassembled WGS sequence"/>
</dbReference>
<dbReference type="EMBL" id="WENB01000004">
    <property type="protein sequence ID" value="KAF0413061.1"/>
    <property type="molecule type" value="Genomic_DNA"/>
</dbReference>
<sequence>MEDLKNLTNQAVEKQPEIVKRFNEMIDSHHLSHAYLLTGAGGIGKKDVAQWVAMRLFCIDLQGSMPCGECEECTRIMSGQHPDVVEIAPDGQSIKVEQVRFLKSEFSKSGVEGARKVFIIEQANKMTTSAANSLLKFIEEPSGEVTAFLLAENRSLMLPTIVSRTEIIELKSLPKDQLIKELTEQNIAETDARILTRLTNDTSEIQTLVDNNWILDAHKALEKWFITATTGDITAFVDVQTRVMALAKDRFYQEKILDLMMLYAMDLLELKFDQETITYEANRRQLQELADQTNVRQLLAVADVLLPLKHQLSQNLNFQSVVEKATIKICNIFKMRGR</sequence>
<dbReference type="NCBIfam" id="NF005972">
    <property type="entry name" value="PRK08058.1"/>
    <property type="match status" value="1"/>
</dbReference>
<proteinExistence type="predicted"/>
<name>A0A6L5A0H3_PEDPE</name>
<dbReference type="AlphaFoldDB" id="A0A6L5A0H3"/>
<keyword evidence="3" id="KW-1185">Reference proteome</keyword>
<reference evidence="1" key="2">
    <citation type="submission" date="2019-12" db="EMBL/GenBank/DDBJ databases">
        <title>SpeciesPrimer: A bioinformatics pipeline dedicated to the design of qPCR primers for the quantification of bacterial species.</title>
        <authorList>
            <person name="Dreier M."/>
            <person name="Berthoud H."/>
            <person name="Shani N."/>
            <person name="Wechsler D."/>
            <person name="Junier P."/>
        </authorList>
    </citation>
    <scope>NUCLEOTIDE SEQUENCE</scope>
    <source>
        <strain evidence="1">FAM13073</strain>
    </source>
</reference>
<reference evidence="2" key="4">
    <citation type="submission" date="2020-11" db="EMBL/GenBank/DDBJ databases">
        <title>Antibiotic susceptibility profiles of Pediococcus pentosaceus from various origins and their implications for the safety assessment of strains with food-technology applications.</title>
        <authorList>
            <person name="Shani N."/>
            <person name="Oberhaensli S."/>
            <person name="Arias E."/>
        </authorList>
    </citation>
    <scope>NUCLEOTIDE SEQUENCE</scope>
    <source>
        <strain evidence="2">FAM 19164</strain>
    </source>
</reference>
<evidence type="ECO:0000313" key="4">
    <source>
        <dbReference type="Proteomes" id="UP000743107"/>
    </source>
</evidence>
<dbReference type="EMBL" id="JADOFV010000004">
    <property type="protein sequence ID" value="MBF7127690.1"/>
    <property type="molecule type" value="Genomic_DNA"/>
</dbReference>
<dbReference type="PANTHER" id="PTHR11669">
    <property type="entry name" value="REPLICATION FACTOR C / DNA POLYMERASE III GAMMA-TAU SUBUNIT"/>
    <property type="match status" value="1"/>
</dbReference>
<dbReference type="GO" id="GO:0006261">
    <property type="term" value="P:DNA-templated DNA replication"/>
    <property type="evidence" value="ECO:0007669"/>
    <property type="project" value="TreeGrafter"/>
</dbReference>
<reference evidence="1 3" key="1">
    <citation type="submission" date="2019-10" db="EMBL/GenBank/DDBJ databases">
        <authorList>
            <person name="Irmler S."/>
            <person name="Berthoud H."/>
            <person name="Roetschi A."/>
            <person name="Arias E."/>
            <person name="Shani N."/>
            <person name="Wuethrich D."/>
            <person name="Bruggmann R."/>
        </authorList>
    </citation>
    <scope>NUCLEOTIDE SEQUENCE [LARGE SCALE GENOMIC DNA]</scope>
    <source>
        <strain evidence="1 3">FAM13073</strain>
    </source>
</reference>
<evidence type="ECO:0000313" key="1">
    <source>
        <dbReference type="EMBL" id="KAF0413061.1"/>
    </source>
</evidence>
<dbReference type="RefSeq" id="WP_159251038.1">
    <property type="nucleotide sequence ID" value="NZ_JADOFS010000004.1"/>
</dbReference>
<dbReference type="GO" id="GO:0008408">
    <property type="term" value="F:3'-5' exonuclease activity"/>
    <property type="evidence" value="ECO:0007669"/>
    <property type="project" value="InterPro"/>
</dbReference>
<evidence type="ECO:0000313" key="2">
    <source>
        <dbReference type="EMBL" id="MBF7127690.1"/>
    </source>
</evidence>
<organism evidence="2 4">
    <name type="scientific">Pediococcus pentosaceus</name>
    <dbReference type="NCBI Taxonomy" id="1255"/>
    <lineage>
        <taxon>Bacteria</taxon>
        <taxon>Bacillati</taxon>
        <taxon>Bacillota</taxon>
        <taxon>Bacilli</taxon>
        <taxon>Lactobacillales</taxon>
        <taxon>Lactobacillaceae</taxon>
        <taxon>Pediococcus</taxon>
    </lineage>
</organism>
<accession>A0A6L5A0H3</accession>
<keyword evidence="2" id="KW-0548">Nucleotidyltransferase</keyword>
<comment type="caution">
    <text evidence="2">The sequence shown here is derived from an EMBL/GenBank/DDBJ whole genome shotgun (WGS) entry which is preliminary data.</text>
</comment>
<gene>
    <name evidence="2" type="primary">holB</name>
    <name evidence="1" type="ORF">GBO79_07965</name>
    <name evidence="2" type="ORF">ITQ97_07725</name>
</gene>
<reference evidence="3" key="3">
    <citation type="submission" date="2020-03" db="EMBL/GenBank/DDBJ databases">
        <title>SpeciesPrimer: A bioinformatics pipeline dedicated to the design of qPCR primers for the quantification of bacterial species.</title>
        <authorList>
            <person name="Dreier M."/>
            <person name="Berthoud H."/>
            <person name="Shani N."/>
            <person name="Wechsler D."/>
            <person name="Junier P."/>
        </authorList>
    </citation>
    <scope>NUCLEOTIDE SEQUENCE [LARGE SCALE GENOMIC DNA]</scope>
    <source>
        <strain evidence="3">FAM13073</strain>
    </source>
</reference>
<dbReference type="InterPro" id="IPR027417">
    <property type="entry name" value="P-loop_NTPase"/>
</dbReference>